<dbReference type="PROSITE" id="PS00409">
    <property type="entry name" value="PROKAR_NTER_METHYL"/>
    <property type="match status" value="1"/>
</dbReference>
<dbReference type="NCBIfam" id="TIGR02532">
    <property type="entry name" value="IV_pilin_GFxxxE"/>
    <property type="match status" value="1"/>
</dbReference>
<evidence type="ECO:0000256" key="1">
    <source>
        <dbReference type="ARBA" id="ARBA00004377"/>
    </source>
</evidence>
<keyword evidence="3" id="KW-1003">Cell membrane</keyword>
<evidence type="ECO:0000256" key="9">
    <source>
        <dbReference type="SAM" id="Phobius"/>
    </source>
</evidence>
<evidence type="ECO:0000256" key="7">
    <source>
        <dbReference type="ARBA" id="ARBA00022989"/>
    </source>
</evidence>
<protein>
    <submittedName>
        <fullName evidence="10">Prepilin-type N-terminal cleavage/methylation domain-containing protein</fullName>
    </submittedName>
</protein>
<keyword evidence="8 9" id="KW-0472">Membrane</keyword>
<feature type="transmembrane region" description="Helical" evidence="9">
    <location>
        <begin position="12"/>
        <end position="35"/>
    </location>
</feature>
<evidence type="ECO:0000256" key="8">
    <source>
        <dbReference type="ARBA" id="ARBA00023136"/>
    </source>
</evidence>
<dbReference type="GO" id="GO:0005886">
    <property type="term" value="C:plasma membrane"/>
    <property type="evidence" value="ECO:0007669"/>
    <property type="project" value="UniProtKB-SubCell"/>
</dbReference>
<evidence type="ECO:0000256" key="4">
    <source>
        <dbReference type="ARBA" id="ARBA00022481"/>
    </source>
</evidence>
<dbReference type="RefSeq" id="WP_353684268.1">
    <property type="nucleotide sequence ID" value="NZ_CP144373.1"/>
</dbReference>
<dbReference type="PANTHER" id="PTHR38779:SF2">
    <property type="entry name" value="TYPE II SECRETION SYSTEM PROTEIN I-RELATED"/>
    <property type="match status" value="1"/>
</dbReference>
<evidence type="ECO:0000256" key="3">
    <source>
        <dbReference type="ARBA" id="ARBA00022475"/>
    </source>
</evidence>
<keyword evidence="5" id="KW-0997">Cell inner membrane</keyword>
<comment type="similarity">
    <text evidence="2">Belongs to the GSP I family.</text>
</comment>
<sequence>MEEFKFNSKGFTLIELLIGMLIVLVVMIGLLKGILEYNKFTTRAKMKDRATEIARQFTAYIENLPYTSDGSGVRSILYANNSAWNNVTCSSNSCSFFETHTEFYEIGSPTLSNPIGNLSSNLRLYPSVNTPQSQCSCRGDSCPASLPVCTYEGFSGRRIYTGVNVAKIVDDYGRETGKAASVMIWYFEPFTNELKRMTTLVIKEKR</sequence>
<keyword evidence="7 9" id="KW-1133">Transmembrane helix</keyword>
<dbReference type="AlphaFoldDB" id="A0AAU8GYS2"/>
<dbReference type="InterPro" id="IPR010052">
    <property type="entry name" value="T2SS_protein-GspI"/>
</dbReference>
<keyword evidence="6 9" id="KW-0812">Transmembrane</keyword>
<dbReference type="EMBL" id="CP144373">
    <property type="protein sequence ID" value="XCH46745.1"/>
    <property type="molecule type" value="Genomic_DNA"/>
</dbReference>
<keyword evidence="4" id="KW-0488">Methylation</keyword>
<evidence type="ECO:0000313" key="10">
    <source>
        <dbReference type="EMBL" id="XCH46745.1"/>
    </source>
</evidence>
<dbReference type="GO" id="GO:0015627">
    <property type="term" value="C:type II protein secretion system complex"/>
    <property type="evidence" value="ECO:0007669"/>
    <property type="project" value="InterPro"/>
</dbReference>
<name>A0AAU8GYS2_9BACT</name>
<comment type="subcellular location">
    <subcellularLocation>
        <location evidence="1">Cell inner membrane</location>
        <topology evidence="1">Single-pass membrane protein</topology>
    </subcellularLocation>
</comment>
<proteinExistence type="inferred from homology"/>
<evidence type="ECO:0000256" key="5">
    <source>
        <dbReference type="ARBA" id="ARBA00022519"/>
    </source>
</evidence>
<evidence type="ECO:0000256" key="6">
    <source>
        <dbReference type="ARBA" id="ARBA00022692"/>
    </source>
</evidence>
<accession>A0AAU8GYS2</accession>
<gene>
    <name evidence="10" type="ORF">V4D30_00350</name>
</gene>
<organism evidence="10">
    <name type="scientific">Thermodesulfovibrio autotrophicus</name>
    <dbReference type="NCBI Taxonomy" id="3118333"/>
    <lineage>
        <taxon>Bacteria</taxon>
        <taxon>Pseudomonadati</taxon>
        <taxon>Nitrospirota</taxon>
        <taxon>Thermodesulfovibrionia</taxon>
        <taxon>Thermodesulfovibrionales</taxon>
        <taxon>Thermodesulfovibrionaceae</taxon>
        <taxon>Thermodesulfovibrio</taxon>
    </lineage>
</organism>
<dbReference type="Pfam" id="PF07963">
    <property type="entry name" value="N_methyl"/>
    <property type="match status" value="1"/>
</dbReference>
<dbReference type="GO" id="GO:0015628">
    <property type="term" value="P:protein secretion by the type II secretion system"/>
    <property type="evidence" value="ECO:0007669"/>
    <property type="project" value="InterPro"/>
</dbReference>
<dbReference type="PANTHER" id="PTHR38779">
    <property type="entry name" value="TYPE II SECRETION SYSTEM PROTEIN I-RELATED"/>
    <property type="match status" value="1"/>
</dbReference>
<evidence type="ECO:0000256" key="2">
    <source>
        <dbReference type="ARBA" id="ARBA00008358"/>
    </source>
</evidence>
<dbReference type="InterPro" id="IPR012902">
    <property type="entry name" value="N_methyl_site"/>
</dbReference>
<dbReference type="KEGG" id="taut:V4D30_00350"/>
<reference evidence="10" key="1">
    <citation type="submission" date="2024-01" db="EMBL/GenBank/DDBJ databases">
        <title>The first autotrophic representatives of the genus Thermodesulfovibrio.</title>
        <authorList>
            <person name="Maltseva A.I."/>
            <person name="Elcheninov A.G."/>
            <person name="Kublanov I.V."/>
            <person name="Lebedinsky A.V."/>
            <person name="Frolov E.N."/>
        </authorList>
    </citation>
    <scope>NUCLEOTIDE SEQUENCE</scope>
    <source>
        <strain evidence="10">3907-1M</strain>
    </source>
</reference>